<dbReference type="Pfam" id="PF07606">
    <property type="entry name" value="DUF1569"/>
    <property type="match status" value="1"/>
</dbReference>
<accession>A0A6P2D2A7</accession>
<gene>
    <name evidence="1" type="ORF">SOIL9_22930</name>
</gene>
<dbReference type="InterPro" id="IPR034660">
    <property type="entry name" value="DinB/YfiT-like"/>
</dbReference>
<dbReference type="Gene3D" id="1.20.120.450">
    <property type="entry name" value="dinb family like domain"/>
    <property type="match status" value="1"/>
</dbReference>
<organism evidence="1 2">
    <name type="scientific">Gemmata massiliana</name>
    <dbReference type="NCBI Taxonomy" id="1210884"/>
    <lineage>
        <taxon>Bacteria</taxon>
        <taxon>Pseudomonadati</taxon>
        <taxon>Planctomycetota</taxon>
        <taxon>Planctomycetia</taxon>
        <taxon>Gemmatales</taxon>
        <taxon>Gemmataceae</taxon>
        <taxon>Gemmata</taxon>
    </lineage>
</organism>
<keyword evidence="2" id="KW-1185">Reference proteome</keyword>
<name>A0A6P2D2A7_9BACT</name>
<dbReference type="InterPro" id="IPR011463">
    <property type="entry name" value="DUF1569"/>
</dbReference>
<sequence length="155" mass="17173">MPERRKLTFATLDDAVRDAENLLAKGYDRAGNWDLAQVCFHLAEWMRFPLEGFPRLPLVLRPAFWLVRATAGKKIRNKVLANGFPAGGQTMPQTVFQPGGDANAAVAKLKDVAERFQGYMGPIHPSPLFGALNKGEALQLQLLHCAHHLSFLVPE</sequence>
<dbReference type="EMBL" id="LR593886">
    <property type="protein sequence ID" value="VTR95421.1"/>
    <property type="molecule type" value="Genomic_DNA"/>
</dbReference>
<proteinExistence type="predicted"/>
<evidence type="ECO:0000313" key="2">
    <source>
        <dbReference type="Proteomes" id="UP000464178"/>
    </source>
</evidence>
<reference evidence="1 2" key="1">
    <citation type="submission" date="2019-05" db="EMBL/GenBank/DDBJ databases">
        <authorList>
            <consortium name="Science for Life Laboratories"/>
        </authorList>
    </citation>
    <scope>NUCLEOTIDE SEQUENCE [LARGE SCALE GENOMIC DNA]</scope>
    <source>
        <strain evidence="1">Soil9</strain>
    </source>
</reference>
<dbReference type="AlphaFoldDB" id="A0A6P2D2A7"/>
<dbReference type="KEGG" id="gms:SOIL9_22930"/>
<evidence type="ECO:0008006" key="3">
    <source>
        <dbReference type="Google" id="ProtNLM"/>
    </source>
</evidence>
<dbReference type="Proteomes" id="UP000464178">
    <property type="component" value="Chromosome"/>
</dbReference>
<evidence type="ECO:0000313" key="1">
    <source>
        <dbReference type="EMBL" id="VTR95421.1"/>
    </source>
</evidence>
<protein>
    <recommendedName>
        <fullName evidence="3">DUF1569 domain-containing protein</fullName>
    </recommendedName>
</protein>